<reference evidence="3" key="2">
    <citation type="submission" date="2025-09" db="UniProtKB">
        <authorList>
            <consortium name="Ensembl"/>
        </authorList>
    </citation>
    <scope>IDENTIFICATION</scope>
</reference>
<dbReference type="FunFam" id="2.60.40.150:FF:000099">
    <property type="entry name" value="Copine 3"/>
    <property type="match status" value="1"/>
</dbReference>
<dbReference type="SMART" id="SM00327">
    <property type="entry name" value="VWA"/>
    <property type="match status" value="1"/>
</dbReference>
<evidence type="ECO:0000259" key="2">
    <source>
        <dbReference type="PROSITE" id="PS50004"/>
    </source>
</evidence>
<dbReference type="Gene3D" id="2.60.40.150">
    <property type="entry name" value="C2 domain"/>
    <property type="match status" value="1"/>
</dbReference>
<evidence type="ECO:0000313" key="3">
    <source>
        <dbReference type="Ensembl" id="ENSCCRP00000123512.1"/>
    </source>
</evidence>
<dbReference type="GO" id="GO:0005886">
    <property type="term" value="C:plasma membrane"/>
    <property type="evidence" value="ECO:0007669"/>
    <property type="project" value="TreeGrafter"/>
</dbReference>
<protein>
    <submittedName>
        <fullName evidence="3">Copine III</fullName>
    </submittedName>
</protein>
<dbReference type="Proteomes" id="UP001108240">
    <property type="component" value="Unplaced"/>
</dbReference>
<feature type="domain" description="C2" evidence="2">
    <location>
        <begin position="1"/>
        <end position="115"/>
    </location>
</feature>
<organism evidence="3 4">
    <name type="scientific">Cyprinus carpio carpio</name>
    <dbReference type="NCBI Taxonomy" id="630221"/>
    <lineage>
        <taxon>Eukaryota</taxon>
        <taxon>Metazoa</taxon>
        <taxon>Chordata</taxon>
        <taxon>Craniata</taxon>
        <taxon>Vertebrata</taxon>
        <taxon>Euteleostomi</taxon>
        <taxon>Actinopterygii</taxon>
        <taxon>Neopterygii</taxon>
        <taxon>Teleostei</taxon>
        <taxon>Ostariophysi</taxon>
        <taxon>Cypriniformes</taxon>
        <taxon>Cyprinidae</taxon>
        <taxon>Cyprininae</taxon>
        <taxon>Cyprinus</taxon>
    </lineage>
</organism>
<dbReference type="InterPro" id="IPR000008">
    <property type="entry name" value="C2_dom"/>
</dbReference>
<dbReference type="Pfam" id="PF07002">
    <property type="entry name" value="Copine"/>
    <property type="match status" value="1"/>
</dbReference>
<dbReference type="GeneTree" id="ENSGT00940000154968"/>
<dbReference type="Ensembl" id="ENSCCRT00000178707.1">
    <property type="protein sequence ID" value="ENSCCRP00000123512.1"/>
    <property type="gene ID" value="ENSCCRG00000021137.2"/>
</dbReference>
<proteinExistence type="inferred from homology"/>
<dbReference type="SUPFAM" id="SSF53300">
    <property type="entry name" value="vWA-like"/>
    <property type="match status" value="1"/>
</dbReference>
<reference evidence="3" key="1">
    <citation type="submission" date="2025-08" db="UniProtKB">
        <authorList>
            <consortium name="Ensembl"/>
        </authorList>
    </citation>
    <scope>IDENTIFICATION</scope>
</reference>
<dbReference type="GO" id="GO:0030971">
    <property type="term" value="F:receptor tyrosine kinase binding"/>
    <property type="evidence" value="ECO:0007669"/>
    <property type="project" value="TreeGrafter"/>
</dbReference>
<sequence length="430" mass="48033">MAASCVTKVELTISCENLLDMDVGSKSDPLCVLLMNTSGNQWFEVDRTERVKNCLNPKFAKKFVVDYYFEVVQKLRFSVYDIDNKTVDLSDDDFLGEFECSLGQIVSSSKLTRPLVLKNKKPAGKGTITVNVHDISSYLLSIEFECINSKKKQKKKNYKNSGVVSVKVCQITREYTFLDYIMGGCQLNFTVGIDFTGSNGDPRSPDSLHYISPQGVNEYLSAIWSVGLVVQDYDSDKMFPAFGFGAQIPPSWQVSHEFPLNFNPANPFCAGVEGVVEAYRMCLPQVKLYGPTNFAPIINHMARFAQQALQQNTASQYYVLLIITDGVITDMDQTRGAIVAASRLPMSIIIVGVGKADFTDMEILDGDDGRLRSVTGEPAVRDIVQFVPFRKFQNAPREMLAQCVLAELPQQVTSYFRYINLSPPHEPKQS</sequence>
<dbReference type="PANTHER" id="PTHR10857:SF22">
    <property type="entry name" value="COPINE-3"/>
    <property type="match status" value="1"/>
</dbReference>
<comment type="similarity">
    <text evidence="1">Belongs to the copine family.</text>
</comment>
<dbReference type="PANTHER" id="PTHR10857">
    <property type="entry name" value="COPINE"/>
    <property type="match status" value="1"/>
</dbReference>
<evidence type="ECO:0000256" key="1">
    <source>
        <dbReference type="ARBA" id="ARBA00009048"/>
    </source>
</evidence>
<dbReference type="SMART" id="SM00239">
    <property type="entry name" value="C2"/>
    <property type="match status" value="1"/>
</dbReference>
<dbReference type="PROSITE" id="PS50004">
    <property type="entry name" value="C2"/>
    <property type="match status" value="1"/>
</dbReference>
<dbReference type="InterPro" id="IPR010734">
    <property type="entry name" value="Copine_C"/>
</dbReference>
<accession>A0A9J7YU29</accession>
<dbReference type="AlphaFoldDB" id="A0A9J7YU29"/>
<dbReference type="InterPro" id="IPR035892">
    <property type="entry name" value="C2_domain_sf"/>
</dbReference>
<keyword evidence="4" id="KW-1185">Reference proteome</keyword>
<dbReference type="InterPro" id="IPR002035">
    <property type="entry name" value="VWF_A"/>
</dbReference>
<name>A0A9J7YU29_CYPCA</name>
<dbReference type="GO" id="GO:0071277">
    <property type="term" value="P:cellular response to calcium ion"/>
    <property type="evidence" value="ECO:0007669"/>
    <property type="project" value="TreeGrafter"/>
</dbReference>
<dbReference type="SUPFAM" id="SSF49562">
    <property type="entry name" value="C2 domain (Calcium/lipid-binding domain, CaLB)"/>
    <property type="match status" value="1"/>
</dbReference>
<dbReference type="GO" id="GO:0038128">
    <property type="term" value="P:ERBB2 signaling pathway"/>
    <property type="evidence" value="ECO:0007669"/>
    <property type="project" value="TreeGrafter"/>
</dbReference>
<dbReference type="Pfam" id="PF00168">
    <property type="entry name" value="C2"/>
    <property type="match status" value="1"/>
</dbReference>
<dbReference type="CDD" id="cd04048">
    <property type="entry name" value="C2A_Copine"/>
    <property type="match status" value="1"/>
</dbReference>
<evidence type="ECO:0000313" key="4">
    <source>
        <dbReference type="Proteomes" id="UP001108240"/>
    </source>
</evidence>
<dbReference type="InterPro" id="IPR045052">
    <property type="entry name" value="Copine"/>
</dbReference>
<dbReference type="CDD" id="cd01459">
    <property type="entry name" value="vWA_copine_like"/>
    <property type="match status" value="1"/>
</dbReference>
<dbReference type="GO" id="GO:0005544">
    <property type="term" value="F:calcium-dependent phospholipid binding"/>
    <property type="evidence" value="ECO:0007669"/>
    <property type="project" value="InterPro"/>
</dbReference>
<dbReference type="InterPro" id="IPR036465">
    <property type="entry name" value="vWFA_dom_sf"/>
</dbReference>